<accession>A0A9P5P2N2</accession>
<keyword evidence="2" id="KW-0677">Repeat</keyword>
<evidence type="ECO:0000256" key="1">
    <source>
        <dbReference type="ARBA" id="ARBA00022574"/>
    </source>
</evidence>
<dbReference type="PANTHER" id="PTHR19848">
    <property type="entry name" value="WD40 REPEAT PROTEIN"/>
    <property type="match status" value="1"/>
</dbReference>
<dbReference type="InterPro" id="IPR011047">
    <property type="entry name" value="Quinoprotein_ADH-like_sf"/>
</dbReference>
<keyword evidence="5" id="KW-1185">Reference proteome</keyword>
<evidence type="ECO:0000256" key="3">
    <source>
        <dbReference type="PROSITE-ProRule" id="PRU00221"/>
    </source>
</evidence>
<protein>
    <submittedName>
        <fullName evidence="4">Quinon protein alcohol dehydrogenase-like superfamily</fullName>
    </submittedName>
</protein>
<dbReference type="PROSITE" id="PS50294">
    <property type="entry name" value="WD_REPEATS_REGION"/>
    <property type="match status" value="2"/>
</dbReference>
<dbReference type="PROSITE" id="PS00678">
    <property type="entry name" value="WD_REPEATS_1"/>
    <property type="match status" value="2"/>
</dbReference>
<keyword evidence="1 3" id="KW-0853">WD repeat</keyword>
<dbReference type="Proteomes" id="UP000772434">
    <property type="component" value="Unassembled WGS sequence"/>
</dbReference>
<name>A0A9P5P2N2_9AGAR</name>
<dbReference type="OrthoDB" id="2615105at2759"/>
<dbReference type="SMART" id="SM00320">
    <property type="entry name" value="WD40"/>
    <property type="match status" value="2"/>
</dbReference>
<evidence type="ECO:0000256" key="2">
    <source>
        <dbReference type="ARBA" id="ARBA00022737"/>
    </source>
</evidence>
<evidence type="ECO:0000313" key="4">
    <source>
        <dbReference type="EMBL" id="KAF9018770.1"/>
    </source>
</evidence>
<dbReference type="AlphaFoldDB" id="A0A9P5P2N2"/>
<sequence>VMSAAFSPDGRWIVSGSRDKSVRLWDTESGKEMGEAMRGHTSGVNSVAFSPDGRRIVSGSSDMSIRVWNAENSKGIEEHLEERIPPYFCFHHYHHSQLPFTTFHINTEGWLCGADPSCGSNSALLLWIPPEYRQSLIVPPMQLLISTTGQTTLDLHNFVHGVEWAR</sequence>
<proteinExistence type="predicted"/>
<reference evidence="4" key="1">
    <citation type="submission" date="2020-11" db="EMBL/GenBank/DDBJ databases">
        <authorList>
            <consortium name="DOE Joint Genome Institute"/>
            <person name="Ahrendt S."/>
            <person name="Riley R."/>
            <person name="Andreopoulos W."/>
            <person name="Labutti K."/>
            <person name="Pangilinan J."/>
            <person name="Ruiz-Duenas F.J."/>
            <person name="Barrasa J.M."/>
            <person name="Sanchez-Garcia M."/>
            <person name="Camarero S."/>
            <person name="Miyauchi S."/>
            <person name="Serrano A."/>
            <person name="Linde D."/>
            <person name="Babiker R."/>
            <person name="Drula E."/>
            <person name="Ayuso-Fernandez I."/>
            <person name="Pacheco R."/>
            <person name="Padilla G."/>
            <person name="Ferreira P."/>
            <person name="Barriuso J."/>
            <person name="Kellner H."/>
            <person name="Castanera R."/>
            <person name="Alfaro M."/>
            <person name="Ramirez L."/>
            <person name="Pisabarro A.G."/>
            <person name="Kuo A."/>
            <person name="Tritt A."/>
            <person name="Lipzen A."/>
            <person name="He G."/>
            <person name="Yan M."/>
            <person name="Ng V."/>
            <person name="Cullen D."/>
            <person name="Martin F."/>
            <person name="Rosso M.-N."/>
            <person name="Henrissat B."/>
            <person name="Hibbett D."/>
            <person name="Martinez A.T."/>
            <person name="Grigoriev I.V."/>
        </authorList>
    </citation>
    <scope>NUCLEOTIDE SEQUENCE</scope>
    <source>
        <strain evidence="4">AH 40177</strain>
    </source>
</reference>
<dbReference type="EMBL" id="JADNRY010001264">
    <property type="protein sequence ID" value="KAF9018770.1"/>
    <property type="molecule type" value="Genomic_DNA"/>
</dbReference>
<dbReference type="PROSITE" id="PS50082">
    <property type="entry name" value="WD_REPEATS_2"/>
    <property type="match status" value="2"/>
</dbReference>
<dbReference type="SUPFAM" id="SSF50998">
    <property type="entry name" value="Quinoprotein alcohol dehydrogenase-like"/>
    <property type="match status" value="1"/>
</dbReference>
<feature type="non-terminal residue" evidence="4">
    <location>
        <position position="1"/>
    </location>
</feature>
<comment type="caution">
    <text evidence="4">The sequence shown here is derived from an EMBL/GenBank/DDBJ whole genome shotgun (WGS) entry which is preliminary data.</text>
</comment>
<dbReference type="InterPro" id="IPR001680">
    <property type="entry name" value="WD40_rpt"/>
</dbReference>
<organism evidence="4 5">
    <name type="scientific">Rhodocollybia butyracea</name>
    <dbReference type="NCBI Taxonomy" id="206335"/>
    <lineage>
        <taxon>Eukaryota</taxon>
        <taxon>Fungi</taxon>
        <taxon>Dikarya</taxon>
        <taxon>Basidiomycota</taxon>
        <taxon>Agaricomycotina</taxon>
        <taxon>Agaricomycetes</taxon>
        <taxon>Agaricomycetidae</taxon>
        <taxon>Agaricales</taxon>
        <taxon>Marasmiineae</taxon>
        <taxon>Omphalotaceae</taxon>
        <taxon>Rhodocollybia</taxon>
    </lineage>
</organism>
<dbReference type="InterPro" id="IPR015943">
    <property type="entry name" value="WD40/YVTN_repeat-like_dom_sf"/>
</dbReference>
<feature type="non-terminal residue" evidence="4">
    <location>
        <position position="166"/>
    </location>
</feature>
<dbReference type="InterPro" id="IPR019775">
    <property type="entry name" value="WD40_repeat_CS"/>
</dbReference>
<feature type="repeat" description="WD" evidence="3">
    <location>
        <begin position="37"/>
        <end position="78"/>
    </location>
</feature>
<dbReference type="PANTHER" id="PTHR19848:SF8">
    <property type="entry name" value="F-BOX AND WD REPEAT DOMAIN CONTAINING 7"/>
    <property type="match status" value="1"/>
</dbReference>
<evidence type="ECO:0000313" key="5">
    <source>
        <dbReference type="Proteomes" id="UP000772434"/>
    </source>
</evidence>
<dbReference type="Pfam" id="PF00400">
    <property type="entry name" value="WD40"/>
    <property type="match status" value="2"/>
</dbReference>
<gene>
    <name evidence="4" type="ORF">BDP27DRAFT_1158145</name>
</gene>
<dbReference type="Gene3D" id="2.130.10.10">
    <property type="entry name" value="YVTN repeat-like/Quinoprotein amine dehydrogenase"/>
    <property type="match status" value="1"/>
</dbReference>
<feature type="repeat" description="WD" evidence="3">
    <location>
        <begin position="1"/>
        <end position="35"/>
    </location>
</feature>